<feature type="region of interest" description="Disordered" evidence="1">
    <location>
        <begin position="440"/>
        <end position="465"/>
    </location>
</feature>
<dbReference type="InParanoid" id="T0PSW9"/>
<feature type="compositionally biased region" description="Basic and acidic residues" evidence="1">
    <location>
        <begin position="567"/>
        <end position="580"/>
    </location>
</feature>
<keyword evidence="3" id="KW-1185">Reference proteome</keyword>
<protein>
    <submittedName>
        <fullName evidence="2">Uncharacterized protein</fullName>
    </submittedName>
</protein>
<evidence type="ECO:0000256" key="1">
    <source>
        <dbReference type="SAM" id="MobiDB-lite"/>
    </source>
</evidence>
<accession>T0PSW9</accession>
<dbReference type="EMBL" id="JH767284">
    <property type="protein sequence ID" value="EQC25341.1"/>
    <property type="molecule type" value="Genomic_DNA"/>
</dbReference>
<dbReference type="VEuPathDB" id="FungiDB:SDRG_16804"/>
<organism evidence="2 3">
    <name type="scientific">Saprolegnia diclina (strain VS20)</name>
    <dbReference type="NCBI Taxonomy" id="1156394"/>
    <lineage>
        <taxon>Eukaryota</taxon>
        <taxon>Sar</taxon>
        <taxon>Stramenopiles</taxon>
        <taxon>Oomycota</taxon>
        <taxon>Saprolegniomycetes</taxon>
        <taxon>Saprolegniales</taxon>
        <taxon>Saprolegniaceae</taxon>
        <taxon>Saprolegnia</taxon>
    </lineage>
</organism>
<dbReference type="Proteomes" id="UP000030762">
    <property type="component" value="Unassembled WGS sequence"/>
</dbReference>
<dbReference type="GeneID" id="19957531"/>
<reference evidence="2 3" key="1">
    <citation type="submission" date="2012-04" db="EMBL/GenBank/DDBJ databases">
        <title>The Genome Sequence of Saprolegnia declina VS20.</title>
        <authorList>
            <consortium name="The Broad Institute Genome Sequencing Platform"/>
            <person name="Russ C."/>
            <person name="Nusbaum C."/>
            <person name="Tyler B."/>
            <person name="van West P."/>
            <person name="Dieguez-Uribeondo J."/>
            <person name="de Bruijn I."/>
            <person name="Tripathy S."/>
            <person name="Jiang R."/>
            <person name="Young S.K."/>
            <person name="Zeng Q."/>
            <person name="Gargeya S."/>
            <person name="Fitzgerald M."/>
            <person name="Haas B."/>
            <person name="Abouelleil A."/>
            <person name="Alvarado L."/>
            <person name="Arachchi H.M."/>
            <person name="Berlin A."/>
            <person name="Chapman S.B."/>
            <person name="Goldberg J."/>
            <person name="Griggs A."/>
            <person name="Gujja S."/>
            <person name="Hansen M."/>
            <person name="Howarth C."/>
            <person name="Imamovic A."/>
            <person name="Larimer J."/>
            <person name="McCowen C."/>
            <person name="Montmayeur A."/>
            <person name="Murphy C."/>
            <person name="Neiman D."/>
            <person name="Pearson M."/>
            <person name="Priest M."/>
            <person name="Roberts A."/>
            <person name="Saif S."/>
            <person name="Shea T."/>
            <person name="Sisk P."/>
            <person name="Sykes S."/>
            <person name="Wortman J."/>
            <person name="Nusbaum C."/>
            <person name="Birren B."/>
        </authorList>
    </citation>
    <scope>NUCLEOTIDE SEQUENCE [LARGE SCALE GENOMIC DNA]</scope>
    <source>
        <strain evidence="2 3">VS20</strain>
    </source>
</reference>
<evidence type="ECO:0000313" key="2">
    <source>
        <dbReference type="EMBL" id="EQC25341.1"/>
    </source>
</evidence>
<dbReference type="RefSeq" id="XP_008621246.1">
    <property type="nucleotide sequence ID" value="XM_008623024.1"/>
</dbReference>
<sequence length="715" mass="80249">MASAESNLPPATLQMPPANGESPPSLEHGNEEWDTGRHVLRTLQSHVRSALKMHADYFVDPDEPQCPLNLVSRRNVRFSSLLQLPTGDEEDVPGLIRRRRQTQDTDVRRILNTYLRAGYDSSMGCICVIRSPTPSDTPLYYVIDGNHRFAAIRAMTTTQRQEFVERSGFKVPPIRDDAPDDFLLPIVELSVTTTCDVQAQVAEQRNKHITLDQSSYYSCALLVAEHMSKTLVKLRQDKWWRDSSLPLTMPWHDDERCSALQATGWVSINSTVAKSAALLHRTDLVDFMLREMDDPFCFRAKCGQRIFTDIVEVTRDALDFLISKGFADVVPQRVKSPRDVQSPESFTRDMLRILAHVLWLHESRLLPEIRERAFLEKIWRDDFTAAEIDGFFTKPPPWVGARVELEKAARLVAKEKGIRVHDAKKELQQRQFVTKFNRKAGRPAPKVPNSTPVDKTTMAVARDTSNAPLRSIRLAAQQTRCDVDLTESSDELVPPPTTAALAHQDNDAGSGFETSSCDSDGDSTDDENASKEPGTGDMAALSVSNPGKEDDGKKRRASVAEGGQEPDVSKKARRNHADEEAFDWPDHVDFKSSVVGVSGPGHVEFRSRERVDVPRYTVTSVDQDDETGMVVDFDEADPGKFLESLRAIHKEAALKHSPMVSITLTSRAMKEWLRHDASQQQEETLIGVRMTPLEMRCFLTSCATSDKYSVPSYFV</sequence>
<proteinExistence type="predicted"/>
<name>T0PSW9_SAPDV</name>
<gene>
    <name evidence="2" type="ORF">SDRG_16804</name>
</gene>
<evidence type="ECO:0000313" key="3">
    <source>
        <dbReference type="Proteomes" id="UP000030762"/>
    </source>
</evidence>
<feature type="region of interest" description="Disordered" evidence="1">
    <location>
        <begin position="1"/>
        <end position="31"/>
    </location>
</feature>
<feature type="region of interest" description="Disordered" evidence="1">
    <location>
        <begin position="482"/>
        <end position="580"/>
    </location>
</feature>
<dbReference type="AlphaFoldDB" id="T0PSW9"/>